<evidence type="ECO:0000313" key="2">
    <source>
        <dbReference type="Proteomes" id="UP001221142"/>
    </source>
</evidence>
<gene>
    <name evidence="1" type="ORF">FB45DRAFT_561899</name>
</gene>
<name>A0AAD7F6G2_9AGAR</name>
<proteinExistence type="predicted"/>
<dbReference type="Proteomes" id="UP001221142">
    <property type="component" value="Unassembled WGS sequence"/>
</dbReference>
<reference evidence="1" key="1">
    <citation type="submission" date="2023-03" db="EMBL/GenBank/DDBJ databases">
        <title>Massive genome expansion in bonnet fungi (Mycena s.s.) driven by repeated elements and novel gene families across ecological guilds.</title>
        <authorList>
            <consortium name="Lawrence Berkeley National Laboratory"/>
            <person name="Harder C.B."/>
            <person name="Miyauchi S."/>
            <person name="Viragh M."/>
            <person name="Kuo A."/>
            <person name="Thoen E."/>
            <person name="Andreopoulos B."/>
            <person name="Lu D."/>
            <person name="Skrede I."/>
            <person name="Drula E."/>
            <person name="Henrissat B."/>
            <person name="Morin E."/>
            <person name="Kohler A."/>
            <person name="Barry K."/>
            <person name="LaButti K."/>
            <person name="Morin E."/>
            <person name="Salamov A."/>
            <person name="Lipzen A."/>
            <person name="Mereny Z."/>
            <person name="Hegedus B."/>
            <person name="Baldrian P."/>
            <person name="Stursova M."/>
            <person name="Weitz H."/>
            <person name="Taylor A."/>
            <person name="Grigoriev I.V."/>
            <person name="Nagy L.G."/>
            <person name="Martin F."/>
            <person name="Kauserud H."/>
        </authorList>
    </citation>
    <scope>NUCLEOTIDE SEQUENCE</scope>
    <source>
        <strain evidence="1">9284</strain>
    </source>
</reference>
<accession>A0AAD7F6G2</accession>
<dbReference type="AlphaFoldDB" id="A0AAD7F6G2"/>
<keyword evidence="2" id="KW-1185">Reference proteome</keyword>
<sequence length="251" mass="27816">MARSFGVGVVMQDMVDDIRLAFWTGTRSTLRTSGRNWRTILLSLGRIARVLAECGISELSPHGLLALHIRSSDCELQTPCHVFHPPPFGADKTICVVKHTRRYLRSLSYVQIVEKALDAAEPGSGVDRMCLVANAKDLADGFCLWLSSMNATRSFARCKPGLECDEMQYAVRMAAREGADASACRGVLEGHVVEQIVQKAQTCFSQLQPKLIEENPRGERPRRFRAHISSSRFNPMGGYICTCPSLTTLSR</sequence>
<dbReference type="EMBL" id="JARKIF010000091">
    <property type="protein sequence ID" value="KAJ7604767.1"/>
    <property type="molecule type" value="Genomic_DNA"/>
</dbReference>
<evidence type="ECO:0000313" key="1">
    <source>
        <dbReference type="EMBL" id="KAJ7604767.1"/>
    </source>
</evidence>
<protein>
    <submittedName>
        <fullName evidence="1">Uncharacterized protein</fullName>
    </submittedName>
</protein>
<comment type="caution">
    <text evidence="1">The sequence shown here is derived from an EMBL/GenBank/DDBJ whole genome shotgun (WGS) entry which is preliminary data.</text>
</comment>
<organism evidence="1 2">
    <name type="scientific">Roridomyces roridus</name>
    <dbReference type="NCBI Taxonomy" id="1738132"/>
    <lineage>
        <taxon>Eukaryota</taxon>
        <taxon>Fungi</taxon>
        <taxon>Dikarya</taxon>
        <taxon>Basidiomycota</taxon>
        <taxon>Agaricomycotina</taxon>
        <taxon>Agaricomycetes</taxon>
        <taxon>Agaricomycetidae</taxon>
        <taxon>Agaricales</taxon>
        <taxon>Marasmiineae</taxon>
        <taxon>Mycenaceae</taxon>
        <taxon>Roridomyces</taxon>
    </lineage>
</organism>